<feature type="transmembrane region" description="Helical" evidence="1">
    <location>
        <begin position="6"/>
        <end position="27"/>
    </location>
</feature>
<dbReference type="RefSeq" id="WP_074745122.1">
    <property type="nucleotide sequence ID" value="NZ_FNYS01000004.1"/>
</dbReference>
<accession>A0A1H6TH13</accession>
<feature type="transmembrane region" description="Helical" evidence="1">
    <location>
        <begin position="262"/>
        <end position="289"/>
    </location>
</feature>
<organism evidence="2 3">
    <name type="scientific">Myroides marinus</name>
    <dbReference type="NCBI Taxonomy" id="703342"/>
    <lineage>
        <taxon>Bacteria</taxon>
        <taxon>Pseudomonadati</taxon>
        <taxon>Bacteroidota</taxon>
        <taxon>Flavobacteriia</taxon>
        <taxon>Flavobacteriales</taxon>
        <taxon>Flavobacteriaceae</taxon>
        <taxon>Myroides</taxon>
    </lineage>
</organism>
<gene>
    <name evidence="2" type="ORF">SAMN04488018_10439</name>
</gene>
<proteinExistence type="predicted"/>
<keyword evidence="1" id="KW-0812">Transmembrane</keyword>
<dbReference type="EMBL" id="FNYS01000004">
    <property type="protein sequence ID" value="SEI75570.1"/>
    <property type="molecule type" value="Genomic_DNA"/>
</dbReference>
<dbReference type="GeneID" id="82256445"/>
<sequence length="372" mass="43179">MKSLKTSLWVKILSCILLFISGIDLYYTIDNHKTENILNDESFSPKLFYNKIKRSRQPISIKPWVNLGNYKIQERKTKTIFSNEKLVYKLYFILEDQNGKNVKQQDINFPKLTTSDNINISFMKDDDGNYLTFDTELLSKKYLVVNDGVNTPLHIRLNPFDLTTKLILAIAIIILGLLYYYIPKNKTTYNGLLFFMIIPFVFIPQYLLVITALSFILLTTINRIKIKIIAPSVGKYTVSKIILMLVLFGVLIPYFVQLDRDGITILAIFKAGAYALFSLLVLYVIFYILKNTLVCLKLILWYKGHPIYSLVGENMIHKPGKNESFKTDLIINETVRLKKIDVAECVYKDLQDYKLDYISKYKTDGKGNYVFY</sequence>
<evidence type="ECO:0000313" key="2">
    <source>
        <dbReference type="EMBL" id="SEI75570.1"/>
    </source>
</evidence>
<dbReference type="AlphaFoldDB" id="A0A1H6TH13"/>
<evidence type="ECO:0000256" key="1">
    <source>
        <dbReference type="SAM" id="Phobius"/>
    </source>
</evidence>
<feature type="transmembrane region" description="Helical" evidence="1">
    <location>
        <begin position="194"/>
        <end position="218"/>
    </location>
</feature>
<name>A0A1H6TH13_9FLAO</name>
<reference evidence="2 3" key="1">
    <citation type="submission" date="2016-10" db="EMBL/GenBank/DDBJ databases">
        <authorList>
            <person name="de Groot N.N."/>
        </authorList>
    </citation>
    <scope>NUCLEOTIDE SEQUENCE [LARGE SCALE GENOMIC DNA]</scope>
    <source>
        <strain evidence="2 3">DSM 23048</strain>
    </source>
</reference>
<keyword evidence="1" id="KW-1133">Transmembrane helix</keyword>
<evidence type="ECO:0000313" key="3">
    <source>
        <dbReference type="Proteomes" id="UP000183077"/>
    </source>
</evidence>
<feature type="transmembrane region" description="Helical" evidence="1">
    <location>
        <begin position="162"/>
        <end position="182"/>
    </location>
</feature>
<dbReference type="Proteomes" id="UP000183077">
    <property type="component" value="Unassembled WGS sequence"/>
</dbReference>
<protein>
    <submittedName>
        <fullName evidence="2">Uncharacterized protein</fullName>
    </submittedName>
</protein>
<keyword evidence="1" id="KW-0472">Membrane</keyword>
<feature type="transmembrane region" description="Helical" evidence="1">
    <location>
        <begin position="238"/>
        <end position="256"/>
    </location>
</feature>